<keyword evidence="10" id="KW-0187">Copper transport</keyword>
<evidence type="ECO:0000259" key="20">
    <source>
        <dbReference type="PROSITE" id="PS50846"/>
    </source>
</evidence>
<keyword evidence="12" id="KW-0460">Magnesium</keyword>
<feature type="transmembrane region" description="Helical" evidence="18">
    <location>
        <begin position="806"/>
        <end position="828"/>
    </location>
</feature>
<dbReference type="InterPro" id="IPR017969">
    <property type="entry name" value="Heavy-metal-associated_CS"/>
</dbReference>
<keyword evidence="16" id="KW-0406">Ion transport</keyword>
<dbReference type="CDD" id="cd00371">
    <property type="entry name" value="HMA"/>
    <property type="match status" value="2"/>
</dbReference>
<feature type="transmembrane region" description="Helical" evidence="18">
    <location>
        <begin position="183"/>
        <end position="204"/>
    </location>
</feature>
<evidence type="ECO:0000256" key="5">
    <source>
        <dbReference type="ARBA" id="ARBA00022475"/>
    </source>
</evidence>
<feature type="transmembrane region" description="Helical" evidence="18">
    <location>
        <begin position="250"/>
        <end position="270"/>
    </location>
</feature>
<dbReference type="EC" id="7.2.2.8" evidence="3"/>
<dbReference type="FunFam" id="3.30.70.100:FF:000005">
    <property type="entry name" value="Copper-exporting P-type ATPase A"/>
    <property type="match status" value="1"/>
</dbReference>
<dbReference type="NCBIfam" id="TIGR01494">
    <property type="entry name" value="ATPase_P-type"/>
    <property type="match status" value="1"/>
</dbReference>
<dbReference type="SUPFAM" id="SSF81653">
    <property type="entry name" value="Calcium ATPase, transduction domain A"/>
    <property type="match status" value="1"/>
</dbReference>
<dbReference type="NCBIfam" id="TIGR00003">
    <property type="entry name" value="copper ion binding protein"/>
    <property type="match status" value="2"/>
</dbReference>
<evidence type="ECO:0000256" key="2">
    <source>
        <dbReference type="ARBA" id="ARBA00006024"/>
    </source>
</evidence>
<evidence type="ECO:0000256" key="10">
    <source>
        <dbReference type="ARBA" id="ARBA00022796"/>
    </source>
</evidence>
<evidence type="ECO:0000256" key="3">
    <source>
        <dbReference type="ARBA" id="ARBA00012517"/>
    </source>
</evidence>
<feature type="region of interest" description="Disordered" evidence="19">
    <location>
        <begin position="72"/>
        <end position="96"/>
    </location>
</feature>
<dbReference type="PROSITE" id="PS00154">
    <property type="entry name" value="ATPASE_E1_E2"/>
    <property type="match status" value="1"/>
</dbReference>
<protein>
    <recommendedName>
        <fullName evidence="3">P-type Cu(+) transporter</fullName>
        <ecNumber evidence="3">7.2.2.8</ecNumber>
    </recommendedName>
</protein>
<keyword evidence="4" id="KW-0813">Transport</keyword>
<dbReference type="GO" id="GO:0055070">
    <property type="term" value="P:copper ion homeostasis"/>
    <property type="evidence" value="ECO:0007669"/>
    <property type="project" value="TreeGrafter"/>
</dbReference>
<evidence type="ECO:0000313" key="21">
    <source>
        <dbReference type="EMBL" id="OGL52043.1"/>
    </source>
</evidence>
<keyword evidence="7 18" id="KW-0479">Metal-binding</keyword>
<dbReference type="GO" id="GO:0005886">
    <property type="term" value="C:plasma membrane"/>
    <property type="evidence" value="ECO:0007669"/>
    <property type="project" value="UniProtKB-SubCell"/>
</dbReference>
<dbReference type="SFLD" id="SFLDG00002">
    <property type="entry name" value="C1.7:_P-type_atpase_like"/>
    <property type="match status" value="1"/>
</dbReference>
<dbReference type="Gene3D" id="2.70.150.10">
    <property type="entry name" value="Calcium-transporting ATPase, cytoplasmic transduction domain A"/>
    <property type="match status" value="1"/>
</dbReference>
<dbReference type="Gene3D" id="3.30.70.100">
    <property type="match status" value="2"/>
</dbReference>
<dbReference type="InterPro" id="IPR001757">
    <property type="entry name" value="P_typ_ATPase"/>
</dbReference>
<feature type="domain" description="HMA" evidence="20">
    <location>
        <begin position="3"/>
        <end position="69"/>
    </location>
</feature>
<dbReference type="InterPro" id="IPR018303">
    <property type="entry name" value="ATPase_P-typ_P_site"/>
</dbReference>
<dbReference type="STRING" id="1817883.A3G31_06360"/>
<evidence type="ECO:0000256" key="6">
    <source>
        <dbReference type="ARBA" id="ARBA00022692"/>
    </source>
</evidence>
<dbReference type="InterPro" id="IPR006122">
    <property type="entry name" value="HMA_Cu_ion-bd"/>
</dbReference>
<evidence type="ECO:0000256" key="12">
    <source>
        <dbReference type="ARBA" id="ARBA00022842"/>
    </source>
</evidence>
<dbReference type="EMBL" id="MGDI01000033">
    <property type="protein sequence ID" value="OGL52043.1"/>
    <property type="molecule type" value="Genomic_DNA"/>
</dbReference>
<dbReference type="GO" id="GO:0005507">
    <property type="term" value="F:copper ion binding"/>
    <property type="evidence" value="ECO:0007669"/>
    <property type="project" value="InterPro"/>
</dbReference>
<feature type="transmembrane region" description="Helical" evidence="18">
    <location>
        <begin position="285"/>
        <end position="301"/>
    </location>
</feature>
<evidence type="ECO:0000256" key="8">
    <source>
        <dbReference type="ARBA" id="ARBA00022737"/>
    </source>
</evidence>
<evidence type="ECO:0000256" key="18">
    <source>
        <dbReference type="RuleBase" id="RU362081"/>
    </source>
</evidence>
<evidence type="ECO:0000256" key="7">
    <source>
        <dbReference type="ARBA" id="ARBA00022723"/>
    </source>
</evidence>
<dbReference type="PRINTS" id="PR00943">
    <property type="entry name" value="CUATPASE"/>
</dbReference>
<dbReference type="SUPFAM" id="SSF55008">
    <property type="entry name" value="HMA, heavy metal-associated domain"/>
    <property type="match status" value="2"/>
</dbReference>
<reference evidence="21 22" key="1">
    <citation type="journal article" date="2016" name="Nat. Commun.">
        <title>Thousands of microbial genomes shed light on interconnected biogeochemical processes in an aquifer system.</title>
        <authorList>
            <person name="Anantharaman K."/>
            <person name="Brown C.T."/>
            <person name="Hug L.A."/>
            <person name="Sharon I."/>
            <person name="Castelle C.J."/>
            <person name="Probst A.J."/>
            <person name="Thomas B.C."/>
            <person name="Singh A."/>
            <person name="Wilkins M.J."/>
            <person name="Karaoz U."/>
            <person name="Brodie E.L."/>
            <person name="Williams K.H."/>
            <person name="Hubbard S.S."/>
            <person name="Banfield J.F."/>
        </authorList>
    </citation>
    <scope>NUCLEOTIDE SEQUENCE [LARGE SCALE GENOMIC DNA]</scope>
</reference>
<proteinExistence type="inferred from homology"/>
<dbReference type="Proteomes" id="UP000178082">
    <property type="component" value="Unassembled WGS sequence"/>
</dbReference>
<evidence type="ECO:0000256" key="11">
    <source>
        <dbReference type="ARBA" id="ARBA00022840"/>
    </source>
</evidence>
<comment type="caution">
    <text evidence="21">The sequence shown here is derived from an EMBL/GenBank/DDBJ whole genome shotgun (WGS) entry which is preliminary data.</text>
</comment>
<feature type="domain" description="HMA" evidence="20">
    <location>
        <begin position="99"/>
        <end position="165"/>
    </location>
</feature>
<dbReference type="Pfam" id="PF00122">
    <property type="entry name" value="E1-E2_ATPase"/>
    <property type="match status" value="1"/>
</dbReference>
<evidence type="ECO:0000256" key="13">
    <source>
        <dbReference type="ARBA" id="ARBA00022967"/>
    </source>
</evidence>
<dbReference type="GO" id="GO:0005524">
    <property type="term" value="F:ATP binding"/>
    <property type="evidence" value="ECO:0007669"/>
    <property type="project" value="UniProtKB-UniRule"/>
</dbReference>
<dbReference type="InterPro" id="IPR006121">
    <property type="entry name" value="HMA_dom"/>
</dbReference>
<dbReference type="FunFam" id="2.70.150.10:FF:000020">
    <property type="entry name" value="Copper-exporting P-type ATPase A"/>
    <property type="match status" value="1"/>
</dbReference>
<dbReference type="SFLD" id="SFLDF00027">
    <property type="entry name" value="p-type_atpase"/>
    <property type="match status" value="1"/>
</dbReference>
<dbReference type="Gene3D" id="3.40.1110.10">
    <property type="entry name" value="Calcium-transporting ATPase, cytoplasmic domain N"/>
    <property type="match status" value="1"/>
</dbReference>
<dbReference type="PRINTS" id="PR00942">
    <property type="entry name" value="CUATPASEI"/>
</dbReference>
<evidence type="ECO:0000256" key="1">
    <source>
        <dbReference type="ARBA" id="ARBA00004651"/>
    </source>
</evidence>
<dbReference type="PROSITE" id="PS01047">
    <property type="entry name" value="HMA_1"/>
    <property type="match status" value="2"/>
</dbReference>
<feature type="transmembrane region" description="Helical" evidence="18">
    <location>
        <begin position="466"/>
        <end position="487"/>
    </location>
</feature>
<evidence type="ECO:0000256" key="14">
    <source>
        <dbReference type="ARBA" id="ARBA00022989"/>
    </source>
</evidence>
<evidence type="ECO:0000256" key="4">
    <source>
        <dbReference type="ARBA" id="ARBA00022448"/>
    </source>
</evidence>
<dbReference type="GO" id="GO:0140581">
    <property type="term" value="F:P-type monovalent copper transporter activity"/>
    <property type="evidence" value="ECO:0007669"/>
    <property type="project" value="UniProtKB-EC"/>
</dbReference>
<dbReference type="InterPro" id="IPR008250">
    <property type="entry name" value="ATPase_P-typ_transduc_dom_A_sf"/>
</dbReference>
<dbReference type="InterPro" id="IPR027256">
    <property type="entry name" value="P-typ_ATPase_IB"/>
</dbReference>
<dbReference type="InterPro" id="IPR036163">
    <property type="entry name" value="HMA_dom_sf"/>
</dbReference>
<evidence type="ECO:0000256" key="9">
    <source>
        <dbReference type="ARBA" id="ARBA00022741"/>
    </source>
</evidence>
<keyword evidence="8" id="KW-0677">Repeat</keyword>
<feature type="transmembrane region" description="Helical" evidence="18">
    <location>
        <begin position="781"/>
        <end position="800"/>
    </location>
</feature>
<dbReference type="NCBIfam" id="TIGR01511">
    <property type="entry name" value="ATPase-IB1_Cu"/>
    <property type="match status" value="1"/>
</dbReference>
<dbReference type="SUPFAM" id="SSF81665">
    <property type="entry name" value="Calcium ATPase, transmembrane domain M"/>
    <property type="match status" value="1"/>
</dbReference>
<dbReference type="Pfam" id="PF00403">
    <property type="entry name" value="HMA"/>
    <property type="match status" value="2"/>
</dbReference>
<dbReference type="InterPro" id="IPR023298">
    <property type="entry name" value="ATPase_P-typ_TM_dom_sf"/>
</dbReference>
<evidence type="ECO:0000256" key="15">
    <source>
        <dbReference type="ARBA" id="ARBA00023008"/>
    </source>
</evidence>
<evidence type="ECO:0000256" key="16">
    <source>
        <dbReference type="ARBA" id="ARBA00023065"/>
    </source>
</evidence>
<keyword evidence="17 18" id="KW-0472">Membrane</keyword>
<feature type="transmembrane region" description="Helical" evidence="18">
    <location>
        <begin position="441"/>
        <end position="460"/>
    </location>
</feature>
<keyword evidence="9 18" id="KW-0547">Nucleotide-binding</keyword>
<dbReference type="InterPro" id="IPR023299">
    <property type="entry name" value="ATPase_P-typ_cyto_dom_N"/>
</dbReference>
<dbReference type="Gene3D" id="3.40.50.1000">
    <property type="entry name" value="HAD superfamily/HAD-like"/>
    <property type="match status" value="1"/>
</dbReference>
<evidence type="ECO:0000256" key="19">
    <source>
        <dbReference type="SAM" id="MobiDB-lite"/>
    </source>
</evidence>
<sequence length="835" mass="90516">MENKLEIPVFGMTCNHCVKTVTDLLNAMPGVISAQVSLEENLARVVYDESSVTPEEMKKAIVEEGYDVTEEGASAKAQTAEVQPSPSEEPISADQTPSEKIVFDIEGMSCVNCARNIEKALAGVPGIRTVSVNFSIEKGTVEFDKKVIDKEKIFHLVKDAGYKALERITGQDKKLIAKKEKRLFLLTLILAIPVALFIHLPQVGIDFNPMGENKNYFLLAIATIVQFTAGFSFYRGAYYSLKNKNTNMDVLVSLGITASYFYSVFSMFFVNPEHNMATMAMKEPHLMFEVAPELLTFILLGKMMEARAKGRAGAALEKLLELQADKARLIVDGTEKEVQASQVKIEDIVLVKPGEKIPVDGEVIEGESSVDESMLTGESMPVEKKIGDKVTGATINKSGFLKIKTAKIGKDSVLSQIIRMVQDAQADKAPIQRFADTVSNYFVPAVVGIAVISFLVWYFAIGKEFLFAFTTMISVLVIACPCALGLATPTAIMVGSGIGLNRGILFKKASVLENISKLKVVLFDKTGTITKGMPDVVNIVVNGSMTDSEFLKIAASGEKHSTHPLAEAVVKKAKEKNLEIPEVNEFSEKSGHGITCKLNGSSLKIGNVKLLVESGIDISPLSKKADELSSQGKTLIYVAANGKLLGILALSDTIKENSFEAIKKLRNMGIKTCMISGDNKKVASYVAKEVGIDEFEAEVLPEDKINAVKKYQKDGLKVGMVGDGINDAPALAQADIGIAIGSGTDVAKETGDVVLVKNDLLDVERAIRLGKKTLTKIKQNFFWALFYNAIGIPLAAGLFYPSFTLPPQWCGLAMAFSSVSVVSNSLLLKRIAKKL</sequence>
<dbReference type="SFLD" id="SFLDS00003">
    <property type="entry name" value="Haloacid_Dehalogenase"/>
    <property type="match status" value="1"/>
</dbReference>
<keyword evidence="15" id="KW-0186">Copper</keyword>
<dbReference type="FunFam" id="3.30.70.100:FF:000001">
    <property type="entry name" value="ATPase copper transporting beta"/>
    <property type="match status" value="1"/>
</dbReference>
<dbReference type="GO" id="GO:0043682">
    <property type="term" value="F:P-type divalent copper transporter activity"/>
    <property type="evidence" value="ECO:0007669"/>
    <property type="project" value="TreeGrafter"/>
</dbReference>
<keyword evidence="14 18" id="KW-1133">Transmembrane helix</keyword>
<dbReference type="InterPro" id="IPR059000">
    <property type="entry name" value="ATPase_P-type_domA"/>
</dbReference>
<organism evidence="21 22">
    <name type="scientific">Candidatus Schekmanbacteria bacterium RIFCSPLOWO2_12_FULL_38_15</name>
    <dbReference type="NCBI Taxonomy" id="1817883"/>
    <lineage>
        <taxon>Bacteria</taxon>
        <taxon>Candidatus Schekmaniibacteriota</taxon>
    </lineage>
</organism>
<evidence type="ECO:0000256" key="17">
    <source>
        <dbReference type="ARBA" id="ARBA00023136"/>
    </source>
</evidence>
<feature type="transmembrane region" description="Helical" evidence="18">
    <location>
        <begin position="216"/>
        <end position="238"/>
    </location>
</feature>
<dbReference type="GO" id="GO:0016887">
    <property type="term" value="F:ATP hydrolysis activity"/>
    <property type="evidence" value="ECO:0007669"/>
    <property type="project" value="InterPro"/>
</dbReference>
<dbReference type="AlphaFoldDB" id="A0A1F7SE35"/>
<comment type="subcellular location">
    <subcellularLocation>
        <location evidence="1">Cell membrane</location>
        <topology evidence="1">Multi-pass membrane protein</topology>
    </subcellularLocation>
</comment>
<keyword evidence="5 18" id="KW-1003">Cell membrane</keyword>
<dbReference type="Pfam" id="PF00702">
    <property type="entry name" value="Hydrolase"/>
    <property type="match status" value="1"/>
</dbReference>
<gene>
    <name evidence="21" type="ORF">A3G31_06360</name>
</gene>
<evidence type="ECO:0000313" key="22">
    <source>
        <dbReference type="Proteomes" id="UP000178082"/>
    </source>
</evidence>
<dbReference type="NCBIfam" id="TIGR01525">
    <property type="entry name" value="ATPase-IB_hvy"/>
    <property type="match status" value="1"/>
</dbReference>
<accession>A0A1F7SE35</accession>
<dbReference type="PANTHER" id="PTHR43520:SF8">
    <property type="entry name" value="P-TYPE CU(+) TRANSPORTER"/>
    <property type="match status" value="1"/>
</dbReference>
<keyword evidence="13" id="KW-1278">Translocase</keyword>
<dbReference type="PRINTS" id="PR00119">
    <property type="entry name" value="CATATPASE"/>
</dbReference>
<name>A0A1F7SE35_9BACT</name>
<dbReference type="CDD" id="cd02094">
    <property type="entry name" value="P-type_ATPase_Cu-like"/>
    <property type="match status" value="1"/>
</dbReference>
<dbReference type="InterPro" id="IPR044492">
    <property type="entry name" value="P_typ_ATPase_HD_dom"/>
</dbReference>
<dbReference type="SUPFAM" id="SSF56784">
    <property type="entry name" value="HAD-like"/>
    <property type="match status" value="1"/>
</dbReference>
<keyword evidence="6 18" id="KW-0812">Transmembrane</keyword>
<dbReference type="PROSITE" id="PS50846">
    <property type="entry name" value="HMA_2"/>
    <property type="match status" value="2"/>
</dbReference>
<comment type="similarity">
    <text evidence="2 18">Belongs to the cation transport ATPase (P-type) (TC 3.A.3) family. Type IB subfamily.</text>
</comment>
<dbReference type="InterPro" id="IPR036412">
    <property type="entry name" value="HAD-like_sf"/>
</dbReference>
<dbReference type="PANTHER" id="PTHR43520">
    <property type="entry name" value="ATP7, ISOFORM B"/>
    <property type="match status" value="1"/>
</dbReference>
<keyword evidence="11 18" id="KW-0067">ATP-binding</keyword>
<dbReference type="InterPro" id="IPR023214">
    <property type="entry name" value="HAD_sf"/>
</dbReference>
<feature type="compositionally biased region" description="Polar residues" evidence="19">
    <location>
        <begin position="76"/>
        <end position="86"/>
    </location>
</feature>